<dbReference type="InterPro" id="IPR001789">
    <property type="entry name" value="Sig_transdc_resp-reg_receiver"/>
</dbReference>
<dbReference type="GO" id="GO:0006355">
    <property type="term" value="P:regulation of DNA-templated transcription"/>
    <property type="evidence" value="ECO:0007669"/>
    <property type="project" value="InterPro"/>
</dbReference>
<dbReference type="SUPFAM" id="SSF52172">
    <property type="entry name" value="CheY-like"/>
    <property type="match status" value="1"/>
</dbReference>
<protein>
    <submittedName>
        <fullName evidence="11">Response regulator transcription factor</fullName>
    </submittedName>
</protein>
<comment type="subcellular location">
    <subcellularLocation>
        <location evidence="1">Cytoplasm</location>
    </subcellularLocation>
</comment>
<dbReference type="RefSeq" id="WP_144850089.1">
    <property type="nucleotide sequence ID" value="NZ_VNJI01000025.1"/>
</dbReference>
<evidence type="ECO:0000256" key="1">
    <source>
        <dbReference type="ARBA" id="ARBA00004496"/>
    </source>
</evidence>
<organism evidence="11 12">
    <name type="scientific">Paenibacillus cremeus</name>
    <dbReference type="NCBI Taxonomy" id="2163881"/>
    <lineage>
        <taxon>Bacteria</taxon>
        <taxon>Bacillati</taxon>
        <taxon>Bacillota</taxon>
        <taxon>Bacilli</taxon>
        <taxon>Bacillales</taxon>
        <taxon>Paenibacillaceae</taxon>
        <taxon>Paenibacillus</taxon>
    </lineage>
</organism>
<dbReference type="InterPro" id="IPR001867">
    <property type="entry name" value="OmpR/PhoB-type_DNA-bd"/>
</dbReference>
<evidence type="ECO:0000259" key="9">
    <source>
        <dbReference type="PROSITE" id="PS50110"/>
    </source>
</evidence>
<dbReference type="GO" id="GO:0000976">
    <property type="term" value="F:transcription cis-regulatory region binding"/>
    <property type="evidence" value="ECO:0007669"/>
    <property type="project" value="TreeGrafter"/>
</dbReference>
<feature type="DNA-binding region" description="OmpR/PhoB-type" evidence="8">
    <location>
        <begin position="134"/>
        <end position="230"/>
    </location>
</feature>
<keyword evidence="3" id="KW-0902">Two-component regulatory system</keyword>
<dbReference type="Gene3D" id="3.40.50.2300">
    <property type="match status" value="1"/>
</dbReference>
<dbReference type="SMART" id="SM00448">
    <property type="entry name" value="REC"/>
    <property type="match status" value="1"/>
</dbReference>
<evidence type="ECO:0000256" key="5">
    <source>
        <dbReference type="ARBA" id="ARBA00023125"/>
    </source>
</evidence>
<evidence type="ECO:0000256" key="8">
    <source>
        <dbReference type="PROSITE-ProRule" id="PRU01091"/>
    </source>
</evidence>
<reference evidence="11 12" key="1">
    <citation type="submission" date="2019-07" db="EMBL/GenBank/DDBJ databases">
        <authorList>
            <person name="Kim J."/>
        </authorList>
    </citation>
    <scope>NUCLEOTIDE SEQUENCE [LARGE SCALE GENOMIC DNA]</scope>
    <source>
        <strain evidence="11 12">JC52</strain>
    </source>
</reference>
<dbReference type="Gene3D" id="6.10.250.690">
    <property type="match status" value="1"/>
</dbReference>
<dbReference type="Gene3D" id="1.10.10.10">
    <property type="entry name" value="Winged helix-like DNA-binding domain superfamily/Winged helix DNA-binding domain"/>
    <property type="match status" value="1"/>
</dbReference>
<keyword evidence="6" id="KW-0804">Transcription</keyword>
<dbReference type="SMART" id="SM00862">
    <property type="entry name" value="Trans_reg_C"/>
    <property type="match status" value="1"/>
</dbReference>
<dbReference type="Pfam" id="PF00072">
    <property type="entry name" value="Response_reg"/>
    <property type="match status" value="1"/>
</dbReference>
<keyword evidence="4" id="KW-0805">Transcription regulation</keyword>
<dbReference type="PROSITE" id="PS50110">
    <property type="entry name" value="RESPONSE_REGULATORY"/>
    <property type="match status" value="1"/>
</dbReference>
<dbReference type="Pfam" id="PF00486">
    <property type="entry name" value="Trans_reg_C"/>
    <property type="match status" value="1"/>
</dbReference>
<evidence type="ECO:0000313" key="12">
    <source>
        <dbReference type="Proteomes" id="UP000317036"/>
    </source>
</evidence>
<dbReference type="CDD" id="cd00383">
    <property type="entry name" value="trans_reg_C"/>
    <property type="match status" value="1"/>
</dbReference>
<dbReference type="PANTHER" id="PTHR48111:SF40">
    <property type="entry name" value="PHOSPHATE REGULON TRANSCRIPTIONAL REGULATORY PROTEIN PHOB"/>
    <property type="match status" value="1"/>
</dbReference>
<name>A0A559K850_9BACL</name>
<sequence>MNNLIHILIVDDDPDIAQLIAHSLKSEGYQITVCHSGKEALVLMRNHAEYTLLILDIVMPEIDGLEVCRQIRAQFEGPIVLLSGKDRELDKVIGLEIGADDYVTKPFMIGELVSRIKAHLRREQRSAQRRSSASGILSFQHLLINKNTFEVYKNAERVLLTTKEFQILVYLAESRGRVLSREQIYDAIWGNWEFGDLNTVTVHIKNLRDKLDPGNKYIKTVWGAGYKFTGDSPTS</sequence>
<dbReference type="PANTHER" id="PTHR48111">
    <property type="entry name" value="REGULATOR OF RPOS"/>
    <property type="match status" value="1"/>
</dbReference>
<evidence type="ECO:0000256" key="3">
    <source>
        <dbReference type="ARBA" id="ARBA00023012"/>
    </source>
</evidence>
<accession>A0A559K850</accession>
<dbReference type="InterPro" id="IPR011006">
    <property type="entry name" value="CheY-like_superfamily"/>
</dbReference>
<dbReference type="GO" id="GO:0032993">
    <property type="term" value="C:protein-DNA complex"/>
    <property type="evidence" value="ECO:0007669"/>
    <property type="project" value="TreeGrafter"/>
</dbReference>
<feature type="modified residue" description="4-aspartylphosphate" evidence="7">
    <location>
        <position position="56"/>
    </location>
</feature>
<feature type="domain" description="OmpR/PhoB-type" evidence="10">
    <location>
        <begin position="134"/>
        <end position="230"/>
    </location>
</feature>
<evidence type="ECO:0000256" key="4">
    <source>
        <dbReference type="ARBA" id="ARBA00023015"/>
    </source>
</evidence>
<dbReference type="EMBL" id="VNJI01000025">
    <property type="protein sequence ID" value="TVY08302.1"/>
    <property type="molecule type" value="Genomic_DNA"/>
</dbReference>
<gene>
    <name evidence="11" type="ORF">FPZ49_19770</name>
</gene>
<evidence type="ECO:0000256" key="7">
    <source>
        <dbReference type="PROSITE-ProRule" id="PRU00169"/>
    </source>
</evidence>
<dbReference type="FunFam" id="3.40.50.2300:FF:000001">
    <property type="entry name" value="DNA-binding response regulator PhoB"/>
    <property type="match status" value="1"/>
</dbReference>
<feature type="domain" description="Response regulatory" evidence="9">
    <location>
        <begin position="6"/>
        <end position="120"/>
    </location>
</feature>
<dbReference type="FunFam" id="1.10.10.10:FF:000018">
    <property type="entry name" value="DNA-binding response regulator ResD"/>
    <property type="match status" value="1"/>
</dbReference>
<proteinExistence type="predicted"/>
<evidence type="ECO:0000256" key="6">
    <source>
        <dbReference type="ARBA" id="ARBA00023163"/>
    </source>
</evidence>
<dbReference type="AlphaFoldDB" id="A0A559K850"/>
<dbReference type="PROSITE" id="PS51755">
    <property type="entry name" value="OMPR_PHOB"/>
    <property type="match status" value="1"/>
</dbReference>
<keyword evidence="2 7" id="KW-0597">Phosphoprotein</keyword>
<dbReference type="Proteomes" id="UP000317036">
    <property type="component" value="Unassembled WGS sequence"/>
</dbReference>
<evidence type="ECO:0000256" key="2">
    <source>
        <dbReference type="ARBA" id="ARBA00022553"/>
    </source>
</evidence>
<dbReference type="InterPro" id="IPR036388">
    <property type="entry name" value="WH-like_DNA-bd_sf"/>
</dbReference>
<keyword evidence="12" id="KW-1185">Reference proteome</keyword>
<keyword evidence="5 8" id="KW-0238">DNA-binding</keyword>
<dbReference type="GO" id="GO:0000156">
    <property type="term" value="F:phosphorelay response regulator activity"/>
    <property type="evidence" value="ECO:0007669"/>
    <property type="project" value="TreeGrafter"/>
</dbReference>
<dbReference type="OrthoDB" id="9790442at2"/>
<dbReference type="InterPro" id="IPR039420">
    <property type="entry name" value="WalR-like"/>
</dbReference>
<dbReference type="GO" id="GO:0005829">
    <property type="term" value="C:cytosol"/>
    <property type="evidence" value="ECO:0007669"/>
    <property type="project" value="TreeGrafter"/>
</dbReference>
<evidence type="ECO:0000259" key="10">
    <source>
        <dbReference type="PROSITE" id="PS51755"/>
    </source>
</evidence>
<evidence type="ECO:0000313" key="11">
    <source>
        <dbReference type="EMBL" id="TVY08302.1"/>
    </source>
</evidence>
<comment type="caution">
    <text evidence="11">The sequence shown here is derived from an EMBL/GenBank/DDBJ whole genome shotgun (WGS) entry which is preliminary data.</text>
</comment>